<sequence length="42" mass="4922">MSNSKQEEKAKVNQSQDELCVKMYFLYKLYVSSKTDAQMTLL</sequence>
<name>A0A0V1BK81_TRISP</name>
<protein>
    <submittedName>
        <fullName evidence="1">Uncharacterized protein</fullName>
    </submittedName>
</protein>
<dbReference type="InParanoid" id="A0A0V1BK81"/>
<comment type="caution">
    <text evidence="1">The sequence shown here is derived from an EMBL/GenBank/DDBJ whole genome shotgun (WGS) entry which is preliminary data.</text>
</comment>
<accession>A0A0V1BK81</accession>
<organism evidence="1 2">
    <name type="scientific">Trichinella spiralis</name>
    <name type="common">Trichina worm</name>
    <dbReference type="NCBI Taxonomy" id="6334"/>
    <lineage>
        <taxon>Eukaryota</taxon>
        <taxon>Metazoa</taxon>
        <taxon>Ecdysozoa</taxon>
        <taxon>Nematoda</taxon>
        <taxon>Enoplea</taxon>
        <taxon>Dorylaimia</taxon>
        <taxon>Trichinellida</taxon>
        <taxon>Trichinellidae</taxon>
        <taxon>Trichinella</taxon>
    </lineage>
</organism>
<evidence type="ECO:0000313" key="2">
    <source>
        <dbReference type="Proteomes" id="UP000054776"/>
    </source>
</evidence>
<gene>
    <name evidence="1" type="ORF">T01_2211</name>
</gene>
<dbReference type="Proteomes" id="UP000054776">
    <property type="component" value="Unassembled WGS sequence"/>
</dbReference>
<dbReference type="AlphaFoldDB" id="A0A0V1BK81"/>
<keyword evidence="2" id="KW-1185">Reference proteome</keyword>
<proteinExistence type="predicted"/>
<reference evidence="1 2" key="1">
    <citation type="submission" date="2015-01" db="EMBL/GenBank/DDBJ databases">
        <title>Evolution of Trichinella species and genotypes.</title>
        <authorList>
            <person name="Korhonen P.K."/>
            <person name="Edoardo P."/>
            <person name="Giuseppe L.R."/>
            <person name="Gasser R.B."/>
        </authorList>
    </citation>
    <scope>NUCLEOTIDE SEQUENCE [LARGE SCALE GENOMIC DNA]</scope>
    <source>
        <strain evidence="1">ISS3</strain>
    </source>
</reference>
<evidence type="ECO:0000313" key="1">
    <source>
        <dbReference type="EMBL" id="KRY36979.1"/>
    </source>
</evidence>
<dbReference type="EMBL" id="JYDH01000038">
    <property type="protein sequence ID" value="KRY36979.1"/>
    <property type="molecule type" value="Genomic_DNA"/>
</dbReference>